<accession>A0A2N6T6W8</accession>
<feature type="signal peptide" evidence="2">
    <location>
        <begin position="1"/>
        <end position="24"/>
    </location>
</feature>
<dbReference type="RefSeq" id="WP_102723539.1">
    <property type="nucleotide sequence ID" value="NZ_PNHG01000003.1"/>
</dbReference>
<comment type="caution">
    <text evidence="3">The sequence shown here is derived from an EMBL/GenBank/DDBJ whole genome shotgun (WGS) entry which is preliminary data.</text>
</comment>
<protein>
    <recommendedName>
        <fullName evidence="5">Cell surface protein</fullName>
    </recommendedName>
</protein>
<keyword evidence="4" id="KW-1185">Reference proteome</keyword>
<evidence type="ECO:0000256" key="2">
    <source>
        <dbReference type="SAM" id="SignalP"/>
    </source>
</evidence>
<keyword evidence="1" id="KW-0472">Membrane</keyword>
<evidence type="ECO:0000256" key="1">
    <source>
        <dbReference type="SAM" id="Phobius"/>
    </source>
</evidence>
<organism evidence="3 4">
    <name type="scientific">Corynebacterium tuscaniense</name>
    <dbReference type="NCBI Taxonomy" id="302449"/>
    <lineage>
        <taxon>Bacteria</taxon>
        <taxon>Bacillati</taxon>
        <taxon>Actinomycetota</taxon>
        <taxon>Actinomycetes</taxon>
        <taxon>Mycobacteriales</taxon>
        <taxon>Corynebacteriaceae</taxon>
        <taxon>Corynebacterium</taxon>
    </lineage>
</organism>
<evidence type="ECO:0000313" key="4">
    <source>
        <dbReference type="Proteomes" id="UP000235836"/>
    </source>
</evidence>
<dbReference type="AlphaFoldDB" id="A0A2N6T6W8"/>
<keyword evidence="1" id="KW-0812">Transmembrane</keyword>
<feature type="chain" id="PRO_5039128423" description="Cell surface protein" evidence="2">
    <location>
        <begin position="25"/>
        <end position="401"/>
    </location>
</feature>
<dbReference type="Proteomes" id="UP000235836">
    <property type="component" value="Unassembled WGS sequence"/>
</dbReference>
<name>A0A2N6T6W8_9CORY</name>
<evidence type="ECO:0000313" key="3">
    <source>
        <dbReference type="EMBL" id="PMC65064.1"/>
    </source>
</evidence>
<feature type="transmembrane region" description="Helical" evidence="1">
    <location>
        <begin position="367"/>
        <end position="387"/>
    </location>
</feature>
<reference evidence="3 4" key="1">
    <citation type="submission" date="2017-09" db="EMBL/GenBank/DDBJ databases">
        <title>Bacterial strain isolated from the female urinary microbiota.</title>
        <authorList>
            <person name="Thomas-White K."/>
            <person name="Kumar N."/>
            <person name="Forster S."/>
            <person name="Putonti C."/>
            <person name="Lawley T."/>
            <person name="Wolfe A.J."/>
        </authorList>
    </citation>
    <scope>NUCLEOTIDE SEQUENCE [LARGE SCALE GENOMIC DNA]</scope>
    <source>
        <strain evidence="3 4">UMB0792</strain>
    </source>
</reference>
<keyword evidence="2" id="KW-0732">Signal</keyword>
<keyword evidence="1" id="KW-1133">Transmembrane helix</keyword>
<gene>
    <name evidence="3" type="ORF">CJ203_03390</name>
</gene>
<dbReference type="EMBL" id="PNHG01000003">
    <property type="protein sequence ID" value="PMC65064.1"/>
    <property type="molecule type" value="Genomic_DNA"/>
</dbReference>
<proteinExistence type="predicted"/>
<sequence>MNASFRRRLVIGATVLALCAPVAANTVAHAFPTIDAADARGCTGELDTRHPDLDVNLDIAGPDEIDVTKDMTFTLKGTGIDPATTPGASNGVYVVLTPTNVWRIGHCNTMTGDGDALIARWIPAHTFAQNGGKLDLKLPVKANTLQPGQTYSLGFMAAHGLALSERYFDRGITFTVPAVGADTVETPYGVRAEVNDKRDITVKWDYSQTVPETAWRVQINCVEHCTHWRTTRTFDISNDPNARSYTFEDADAGVYQASVNASRWVNGNRVTTDFGVSSRFVVGDVDKPMSQRLHANGIAHDYGEYIAPGTEVTLKSPIEGTTKWSVTGVKDYTVDPETQALSFIMPTNPVQVEAAKVTEETKGLPSWALALISVFAALTAIGIAVFSQFPVVEQLRKLLNF</sequence>
<evidence type="ECO:0008006" key="5">
    <source>
        <dbReference type="Google" id="ProtNLM"/>
    </source>
</evidence>